<reference evidence="2 3" key="1">
    <citation type="submission" date="2011-12" db="EMBL/GenBank/DDBJ databases">
        <title>The Genome Sequence of Prevotella micans F0438.</title>
        <authorList>
            <consortium name="The Broad Institute Genome Sequencing Platform"/>
            <person name="Earl A."/>
            <person name="Ward D."/>
            <person name="Feldgarden M."/>
            <person name="Gevers D."/>
            <person name="Izard J."/>
            <person name="Baranova O.V."/>
            <person name="Blanton J.M."/>
            <person name="Wade W.G."/>
            <person name="Dewhirst F.E."/>
            <person name="Young S.K."/>
            <person name="Zeng Q."/>
            <person name="Gargeya S."/>
            <person name="Fitzgerald M."/>
            <person name="Haas B."/>
            <person name="Abouelleil A."/>
            <person name="Alvarado L."/>
            <person name="Arachchi H.M."/>
            <person name="Berlin A."/>
            <person name="Chapman S.B."/>
            <person name="Gearin G."/>
            <person name="Goldberg J."/>
            <person name="Griggs A."/>
            <person name="Gujja S."/>
            <person name="Hansen M."/>
            <person name="Heiman D."/>
            <person name="Howarth C."/>
            <person name="Larimer J."/>
            <person name="Lui A."/>
            <person name="MacDonald P.J.P."/>
            <person name="McCowen C."/>
            <person name="Montmayeur A."/>
            <person name="Murphy C."/>
            <person name="Neiman D."/>
            <person name="Pearson M."/>
            <person name="Priest M."/>
            <person name="Roberts A."/>
            <person name="Saif S."/>
            <person name="Shea T."/>
            <person name="Sisk P."/>
            <person name="Stolte C."/>
            <person name="Sykes S."/>
            <person name="Wortman J."/>
            <person name="Nusbaum C."/>
            <person name="Birren B."/>
        </authorList>
    </citation>
    <scope>NUCLEOTIDE SEQUENCE [LARGE SCALE GENOMIC DNA]</scope>
    <source>
        <strain evidence="2 3">F0438</strain>
    </source>
</reference>
<feature type="chain" id="PRO_5003551933" description="Lipocalin-like domain-containing protein" evidence="1">
    <location>
        <begin position="28"/>
        <end position="190"/>
    </location>
</feature>
<comment type="caution">
    <text evidence="2">The sequence shown here is derived from an EMBL/GenBank/DDBJ whole genome shotgun (WGS) entry which is preliminary data.</text>
</comment>
<dbReference type="Proteomes" id="UP000016023">
    <property type="component" value="Unassembled WGS sequence"/>
</dbReference>
<gene>
    <name evidence="2" type="ORF">HMPREF9140_00290</name>
</gene>
<dbReference type="PATRIC" id="fig|883158.3.peg.300"/>
<name>H1Q052_9BACT</name>
<dbReference type="PROSITE" id="PS51257">
    <property type="entry name" value="PROKAR_LIPOPROTEIN"/>
    <property type="match status" value="1"/>
</dbReference>
<dbReference type="EMBL" id="AGWK01000009">
    <property type="protein sequence ID" value="EHO74129.1"/>
    <property type="molecule type" value="Genomic_DNA"/>
</dbReference>
<organism evidence="2 3">
    <name type="scientific">Prevotella micans F0438</name>
    <dbReference type="NCBI Taxonomy" id="883158"/>
    <lineage>
        <taxon>Bacteria</taxon>
        <taxon>Pseudomonadati</taxon>
        <taxon>Bacteroidota</taxon>
        <taxon>Bacteroidia</taxon>
        <taxon>Bacteroidales</taxon>
        <taxon>Prevotellaceae</taxon>
        <taxon>Prevotella</taxon>
    </lineage>
</organism>
<dbReference type="STRING" id="883158.HMPREF9140_00290"/>
<evidence type="ECO:0008006" key="4">
    <source>
        <dbReference type="Google" id="ProtNLM"/>
    </source>
</evidence>
<evidence type="ECO:0000313" key="3">
    <source>
        <dbReference type="Proteomes" id="UP000016023"/>
    </source>
</evidence>
<accession>H1Q052</accession>
<feature type="signal peptide" evidence="1">
    <location>
        <begin position="1"/>
        <end position="27"/>
    </location>
</feature>
<keyword evidence="3" id="KW-1185">Reference proteome</keyword>
<dbReference type="HOGENOM" id="CLU_120947_0_0_10"/>
<dbReference type="RefSeq" id="WP_006951243.1">
    <property type="nucleotide sequence ID" value="NZ_JH594521.1"/>
</dbReference>
<evidence type="ECO:0000256" key="1">
    <source>
        <dbReference type="SAM" id="SignalP"/>
    </source>
</evidence>
<dbReference type="AlphaFoldDB" id="H1Q052"/>
<protein>
    <recommendedName>
        <fullName evidence="4">Lipocalin-like domain-containing protein</fullName>
    </recommendedName>
</protein>
<sequence length="190" mass="20766">MTKNLFLASAAKAAFALATVMMSAAFTACSSSNDEPTPEPLPEPKAQTVTIDGEEKPILKAEYDPEGDGNYRIYLILSADEKEQVVLHINKDVFGTPIKLTEKTKKNADAVYFYWTVDYYKSNGEGGNTKFIEASGNPEQSVPVFNTGTLEYAGSIKGTLNIRLRNGRVKGKDGKEHTLTISYSGKITEL</sequence>
<keyword evidence="1" id="KW-0732">Signal</keyword>
<evidence type="ECO:0000313" key="2">
    <source>
        <dbReference type="EMBL" id="EHO74129.1"/>
    </source>
</evidence>
<proteinExistence type="predicted"/>